<organism evidence="2 3">
    <name type="scientific">Dothistroma septosporum (strain NZE10 / CBS 128990)</name>
    <name type="common">Red band needle blight fungus</name>
    <name type="synonym">Mycosphaerella pini</name>
    <dbReference type="NCBI Taxonomy" id="675120"/>
    <lineage>
        <taxon>Eukaryota</taxon>
        <taxon>Fungi</taxon>
        <taxon>Dikarya</taxon>
        <taxon>Ascomycota</taxon>
        <taxon>Pezizomycotina</taxon>
        <taxon>Dothideomycetes</taxon>
        <taxon>Dothideomycetidae</taxon>
        <taxon>Mycosphaerellales</taxon>
        <taxon>Mycosphaerellaceae</taxon>
        <taxon>Dothistroma</taxon>
    </lineage>
</organism>
<accession>N1PFE5</accession>
<dbReference type="OrthoDB" id="3561261at2759"/>
<protein>
    <recommendedName>
        <fullName evidence="1">2EXR domain-containing protein</fullName>
    </recommendedName>
</protein>
<proteinExistence type="predicted"/>
<reference evidence="2 3" key="2">
    <citation type="journal article" date="2012" name="PLoS Pathog.">
        <title>Diverse lifestyles and strategies of plant pathogenesis encoded in the genomes of eighteen Dothideomycetes fungi.</title>
        <authorList>
            <person name="Ohm R.A."/>
            <person name="Feau N."/>
            <person name="Henrissat B."/>
            <person name="Schoch C.L."/>
            <person name="Horwitz B.A."/>
            <person name="Barry K.W."/>
            <person name="Condon B.J."/>
            <person name="Copeland A.C."/>
            <person name="Dhillon B."/>
            <person name="Glaser F."/>
            <person name="Hesse C.N."/>
            <person name="Kosti I."/>
            <person name="LaButti K."/>
            <person name="Lindquist E.A."/>
            <person name="Lucas S."/>
            <person name="Salamov A.A."/>
            <person name="Bradshaw R.E."/>
            <person name="Ciuffetti L."/>
            <person name="Hamelin R.C."/>
            <person name="Kema G.H.J."/>
            <person name="Lawrence C."/>
            <person name="Scott J.A."/>
            <person name="Spatafora J.W."/>
            <person name="Turgeon B.G."/>
            <person name="de Wit P.J.G.M."/>
            <person name="Zhong S."/>
            <person name="Goodwin S.B."/>
            <person name="Grigoriev I.V."/>
        </authorList>
    </citation>
    <scope>NUCLEOTIDE SEQUENCE [LARGE SCALE GENOMIC DNA]</scope>
    <source>
        <strain evidence="3">NZE10 / CBS 128990</strain>
    </source>
</reference>
<dbReference type="Proteomes" id="UP000016933">
    <property type="component" value="Unassembled WGS sequence"/>
</dbReference>
<gene>
    <name evidence="2" type="ORF">DOTSEDRAFT_37792</name>
</gene>
<dbReference type="Pfam" id="PF20150">
    <property type="entry name" value="2EXR"/>
    <property type="match status" value="1"/>
</dbReference>
<evidence type="ECO:0000313" key="3">
    <source>
        <dbReference type="Proteomes" id="UP000016933"/>
    </source>
</evidence>
<dbReference type="PANTHER" id="PTHR35910:SF1">
    <property type="entry name" value="2EXR DOMAIN-CONTAINING PROTEIN"/>
    <property type="match status" value="1"/>
</dbReference>
<dbReference type="PANTHER" id="PTHR35910">
    <property type="entry name" value="2EXR DOMAIN-CONTAINING PROTEIN"/>
    <property type="match status" value="1"/>
</dbReference>
<dbReference type="AlphaFoldDB" id="N1PFE5"/>
<sequence>MATFTCLPTELRLAIWQYSMPEPRNLILTWTGDDFKSNTPPPYVAHICHEAREEALKQYELTFAARGRRARVLFDFSKDTLYITDDALIMLTPKTLSRIQKLKHFRNDSFMAQKCSS</sequence>
<dbReference type="InterPro" id="IPR045518">
    <property type="entry name" value="2EXR"/>
</dbReference>
<dbReference type="HOGENOM" id="CLU_2084798_0_0_1"/>
<evidence type="ECO:0000259" key="1">
    <source>
        <dbReference type="Pfam" id="PF20150"/>
    </source>
</evidence>
<reference evidence="3" key="1">
    <citation type="journal article" date="2012" name="PLoS Genet.">
        <title>The genomes of the fungal plant pathogens Cladosporium fulvum and Dothistroma septosporum reveal adaptation to different hosts and lifestyles but also signatures of common ancestry.</title>
        <authorList>
            <person name="de Wit P.J.G.M."/>
            <person name="van der Burgt A."/>
            <person name="Oekmen B."/>
            <person name="Stergiopoulos I."/>
            <person name="Abd-Elsalam K.A."/>
            <person name="Aerts A.L."/>
            <person name="Bahkali A.H."/>
            <person name="Beenen H.G."/>
            <person name="Chettri P."/>
            <person name="Cox M.P."/>
            <person name="Datema E."/>
            <person name="de Vries R.P."/>
            <person name="Dhillon B."/>
            <person name="Ganley A.R."/>
            <person name="Griffiths S.A."/>
            <person name="Guo Y."/>
            <person name="Hamelin R.C."/>
            <person name="Henrissat B."/>
            <person name="Kabir M.S."/>
            <person name="Jashni M.K."/>
            <person name="Kema G."/>
            <person name="Klaubauf S."/>
            <person name="Lapidus A."/>
            <person name="Levasseur A."/>
            <person name="Lindquist E."/>
            <person name="Mehrabi R."/>
            <person name="Ohm R.A."/>
            <person name="Owen T.J."/>
            <person name="Salamov A."/>
            <person name="Schwelm A."/>
            <person name="Schijlen E."/>
            <person name="Sun H."/>
            <person name="van den Burg H.A."/>
            <person name="van Ham R.C.H.J."/>
            <person name="Zhang S."/>
            <person name="Goodwin S.B."/>
            <person name="Grigoriev I.V."/>
            <person name="Collemare J."/>
            <person name="Bradshaw R.E."/>
        </authorList>
    </citation>
    <scope>NUCLEOTIDE SEQUENCE [LARGE SCALE GENOMIC DNA]</scope>
    <source>
        <strain evidence="3">NZE10 / CBS 128990</strain>
    </source>
</reference>
<keyword evidence="3" id="KW-1185">Reference proteome</keyword>
<name>N1PFE5_DOTSN</name>
<dbReference type="EMBL" id="KB446543">
    <property type="protein sequence ID" value="EME41092.1"/>
    <property type="molecule type" value="Genomic_DNA"/>
</dbReference>
<feature type="domain" description="2EXR" evidence="1">
    <location>
        <begin position="3"/>
        <end position="81"/>
    </location>
</feature>
<evidence type="ECO:0000313" key="2">
    <source>
        <dbReference type="EMBL" id="EME41092.1"/>
    </source>
</evidence>